<reference evidence="1" key="2">
    <citation type="submission" date="2021-04" db="EMBL/GenBank/DDBJ databases">
        <authorList>
            <person name="Gilroy R."/>
        </authorList>
    </citation>
    <scope>NUCLEOTIDE SEQUENCE</scope>
    <source>
        <strain evidence="1">CHK173-259</strain>
    </source>
</reference>
<sequence>MANTKNSQAAKIRKQIIAWLQDEQQIEVVSETKFPGIRGIRAVKLRQMLGDQGYVASVVMGAVSAAPSIDHRIKKATLRPREVYYYFVADAAVKPAPATLAAQTAPTPAAPVAATLAPVVSAKAVGGLAGTAAFADLQATAQQLTQELDALLTAAQEQAPLSEPELAFLTDVSTAITKQGELLQNFSTQERINQLRQQ</sequence>
<accession>A0A9D1QSD0</accession>
<dbReference type="Proteomes" id="UP000886822">
    <property type="component" value="Unassembled WGS sequence"/>
</dbReference>
<evidence type="ECO:0000313" key="2">
    <source>
        <dbReference type="Proteomes" id="UP000886822"/>
    </source>
</evidence>
<dbReference type="EMBL" id="DXGJ01000009">
    <property type="protein sequence ID" value="HIW71151.1"/>
    <property type="molecule type" value="Genomic_DNA"/>
</dbReference>
<reference evidence="1" key="1">
    <citation type="journal article" date="2021" name="PeerJ">
        <title>Extensive microbial diversity within the chicken gut microbiome revealed by metagenomics and culture.</title>
        <authorList>
            <person name="Gilroy R."/>
            <person name="Ravi A."/>
            <person name="Getino M."/>
            <person name="Pursley I."/>
            <person name="Horton D.L."/>
            <person name="Alikhan N.F."/>
            <person name="Baker D."/>
            <person name="Gharbi K."/>
            <person name="Hall N."/>
            <person name="Watson M."/>
            <person name="Adriaenssens E.M."/>
            <person name="Foster-Nyarko E."/>
            <person name="Jarju S."/>
            <person name="Secka A."/>
            <person name="Antonio M."/>
            <person name="Oren A."/>
            <person name="Chaudhuri R.R."/>
            <person name="La Ragione R."/>
            <person name="Hildebrand F."/>
            <person name="Pallen M.J."/>
        </authorList>
    </citation>
    <scope>NUCLEOTIDE SEQUENCE</scope>
    <source>
        <strain evidence="1">CHK173-259</strain>
    </source>
</reference>
<comment type="caution">
    <text evidence="1">The sequence shown here is derived from an EMBL/GenBank/DDBJ whole genome shotgun (WGS) entry which is preliminary data.</text>
</comment>
<name>A0A9D1QSD0_9LACO</name>
<evidence type="ECO:0000313" key="1">
    <source>
        <dbReference type="EMBL" id="HIW71151.1"/>
    </source>
</evidence>
<organism evidence="1 2">
    <name type="scientific">Candidatus Levilactobacillus faecigallinarum</name>
    <dbReference type="NCBI Taxonomy" id="2838638"/>
    <lineage>
        <taxon>Bacteria</taxon>
        <taxon>Bacillati</taxon>
        <taxon>Bacillota</taxon>
        <taxon>Bacilli</taxon>
        <taxon>Lactobacillales</taxon>
        <taxon>Lactobacillaceae</taxon>
        <taxon>Levilactobacillus</taxon>
    </lineage>
</organism>
<proteinExistence type="predicted"/>
<protein>
    <submittedName>
        <fullName evidence="1">Uncharacterized protein</fullName>
    </submittedName>
</protein>
<gene>
    <name evidence="1" type="ORF">H9875_00860</name>
</gene>
<dbReference type="AlphaFoldDB" id="A0A9D1QSD0"/>